<dbReference type="STRING" id="1835702.A0A1F5LHK5"/>
<dbReference type="InterPro" id="IPR018713">
    <property type="entry name" value="MPAB/Lcp_cat_dom"/>
</dbReference>
<evidence type="ECO:0000259" key="1">
    <source>
        <dbReference type="Pfam" id="PF09995"/>
    </source>
</evidence>
<proteinExistence type="predicted"/>
<dbReference type="AlphaFoldDB" id="A0A1F5LHK5"/>
<dbReference type="OrthoDB" id="4444391at2759"/>
<dbReference type="EMBL" id="LXJU01000010">
    <property type="protein sequence ID" value="OGE52399.1"/>
    <property type="molecule type" value="Genomic_DNA"/>
</dbReference>
<keyword evidence="3" id="KW-1185">Reference proteome</keyword>
<organism evidence="2 3">
    <name type="scientific">Penicillium arizonense</name>
    <dbReference type="NCBI Taxonomy" id="1835702"/>
    <lineage>
        <taxon>Eukaryota</taxon>
        <taxon>Fungi</taxon>
        <taxon>Dikarya</taxon>
        <taxon>Ascomycota</taxon>
        <taxon>Pezizomycotina</taxon>
        <taxon>Eurotiomycetes</taxon>
        <taxon>Eurotiomycetidae</taxon>
        <taxon>Eurotiales</taxon>
        <taxon>Aspergillaceae</taxon>
        <taxon>Penicillium</taxon>
    </lineage>
</organism>
<dbReference type="GeneID" id="34577110"/>
<gene>
    <name evidence="2" type="ORF">PENARI_c010G09872</name>
</gene>
<dbReference type="Proteomes" id="UP000177622">
    <property type="component" value="Unassembled WGS sequence"/>
</dbReference>
<dbReference type="GO" id="GO:0016491">
    <property type="term" value="F:oxidoreductase activity"/>
    <property type="evidence" value="ECO:0007669"/>
    <property type="project" value="InterPro"/>
</dbReference>
<name>A0A1F5LHK5_PENAI</name>
<sequence length="299" mass="33852">MSSTSSVSPIDVYEAGLSGINRTEKTVPTTDSGHLHALEQLEILPQILQEGILFTGSGAALLFQAALPSIREEISSGGHKQLAPELLNALQAHISYIFFLVFGTRTERLVLINLLRDKKAPLLGGGHSIQFAPHSNLQLWMVATIYATSTDIYQRIYGRVDYNTAQRAYSEFTLLTNYLGIHPDTWPASRKAFWTYWDHQVAQLTVSPDAVQFAKDLRESTDMPQWVQTMKPLLRGVTIEMLPPSLREAYELRSTAITRALYRTWIGFSVTLYPAMPKKWRSYPLRFYQDCLKEKLNVV</sequence>
<dbReference type="RefSeq" id="XP_022487841.1">
    <property type="nucleotide sequence ID" value="XM_022632376.1"/>
</dbReference>
<evidence type="ECO:0000313" key="3">
    <source>
        <dbReference type="Proteomes" id="UP000177622"/>
    </source>
</evidence>
<evidence type="ECO:0000313" key="2">
    <source>
        <dbReference type="EMBL" id="OGE52399.1"/>
    </source>
</evidence>
<accession>A0A1F5LHK5</accession>
<comment type="caution">
    <text evidence="2">The sequence shown here is derived from an EMBL/GenBank/DDBJ whole genome shotgun (WGS) entry which is preliminary data.</text>
</comment>
<feature type="domain" description="ER-bound oxygenase mpaB/mpaB'/Rubber oxygenase catalytic" evidence="1">
    <location>
        <begin position="47"/>
        <end position="268"/>
    </location>
</feature>
<dbReference type="PANTHER" id="PTHR36151">
    <property type="entry name" value="BLR2777 PROTEIN"/>
    <property type="match status" value="1"/>
</dbReference>
<reference evidence="2 3" key="1">
    <citation type="journal article" date="2016" name="Sci. Rep.">
        <title>Penicillium arizonense, a new, genome sequenced fungal species, reveals a high chemical diversity in secreted metabolites.</title>
        <authorList>
            <person name="Grijseels S."/>
            <person name="Nielsen J.C."/>
            <person name="Randelovic M."/>
            <person name="Nielsen J."/>
            <person name="Nielsen K.F."/>
            <person name="Workman M."/>
            <person name="Frisvad J.C."/>
        </authorList>
    </citation>
    <scope>NUCLEOTIDE SEQUENCE [LARGE SCALE GENOMIC DNA]</scope>
    <source>
        <strain evidence="2 3">CBS 141311</strain>
    </source>
</reference>
<dbReference type="Pfam" id="PF09995">
    <property type="entry name" value="MPAB_Lcp_cat"/>
    <property type="match status" value="1"/>
</dbReference>
<protein>
    <recommendedName>
        <fullName evidence="1">ER-bound oxygenase mpaB/mpaB'/Rubber oxygenase catalytic domain-containing protein</fullName>
    </recommendedName>
</protein>
<dbReference type="PANTHER" id="PTHR36151:SF3">
    <property type="entry name" value="ER-BOUND OXYGENASE MPAB_MPAB'_RUBBER OXYGENASE CATALYTIC DOMAIN-CONTAINING PROTEIN"/>
    <property type="match status" value="1"/>
</dbReference>